<evidence type="ECO:0000256" key="17">
    <source>
        <dbReference type="SAM" id="Phobius"/>
    </source>
</evidence>
<sequence length="858" mass="96803">MLRTIFVLIWFRGVWSEGVASGSVTPPTGDLSTDGGGHVFTAGDLEDVGDDVPVLDTVRYPYRICMSQSTDLVRFDKNIKCVSYSPKATIREGIMVIYKRNIVPYTFSVYTYYKELFFQRSYSYINSNYLLGTDVTRLAMPSWEVDVVNTENACYSSAQRVIGGKTFVSYHRDNYKNETMNLIPDDFYSKNSQRFVTTKEFVHEPGSVWLYKESCNINCVVTVTTGRSNYPYEFFVLSSGEVIEASPFFDGHNSAPFGESLDNFEVRSNYRMLSEFGSRNHPFTVVERMAFLRRPDLTVAWEVKQQKTVTCLLKRWQTVERAIQMEHDDSYHFVSKSLTATFVTSKRSAEYQAAGDGYDCIENDFKSEIDKVYLEEYNETHDKIGDTQIFTSVGGLVIAWQPLEPKSLQALENVTASSRTQTTRRKRDVELPESHLDVTYAQLQFTYDTLRDYINQALGTMAESWCLDQKRTAEMLRELSKISPSSVLSAIYDRPVSARLAGDVIALAECVEVDQASVRILKDMRVVGTDRSTLCYSRPIVLFRFVNSTKTEFGQLGENNEILLGTFRTEYCNVPDRKIFLAGSVAYEYRNYQFKNVTDLRSIEIVNTFIDFNIEPLENTDFKVLELYSRGELTSANVFALEDIMREYNSQKQRIKYLTTKATDSTPPYLAGFDDFMQGLGSAGQGVGVVLGAVGGAITSVVGGVVAFLTNPFGAFTVILVVVFVIVVVFLLYRRQSSAANRPVDYFFPYAAAPSSIVSAGSGVSTYMEYPDYDPPPYEDGMDDDRSGSDEKSALDKNGDRGYSEDEALEMLRAIRRLDETKRKEAGEKGGESSKPSILDRLRYRGYSKVPSAPISED</sequence>
<dbReference type="Gene3D" id="2.30.30.1230">
    <property type="match status" value="1"/>
</dbReference>
<evidence type="ECO:0000256" key="4">
    <source>
        <dbReference type="ARBA" id="ARBA00022729"/>
    </source>
</evidence>
<evidence type="ECO:0000256" key="15">
    <source>
        <dbReference type="ARBA" id="ARBA00023296"/>
    </source>
</evidence>
<dbReference type="GO" id="GO:0046718">
    <property type="term" value="P:symbiont entry into host cell"/>
    <property type="evidence" value="ECO:0007669"/>
    <property type="project" value="UniProtKB-KW"/>
</dbReference>
<evidence type="ECO:0000256" key="10">
    <source>
        <dbReference type="ARBA" id="ARBA00022989"/>
    </source>
</evidence>
<reference evidence="21" key="2">
    <citation type="submission" date="2024-02" db="EMBL/GenBank/DDBJ databases">
        <authorList>
            <person name="Hu B."/>
        </authorList>
    </citation>
    <scope>NUCLEOTIDE SEQUENCE</scope>
    <source>
        <strain evidence="21">3A/Kenya/RNAKID2118/2016</strain>
    </source>
</reference>
<feature type="region of interest" description="Disordered" evidence="16">
    <location>
        <begin position="769"/>
        <end position="806"/>
    </location>
</feature>
<dbReference type="Pfam" id="PF17417">
    <property type="entry name" value="Glycoprot_B_PH2"/>
    <property type="match status" value="1"/>
</dbReference>
<evidence type="ECO:0000256" key="14">
    <source>
        <dbReference type="ARBA" id="ARBA00023180"/>
    </source>
</evidence>
<protein>
    <submittedName>
        <fullName evidence="21">Envelope glycoprotein B</fullName>
    </submittedName>
</protein>
<dbReference type="SUPFAM" id="SSF161008">
    <property type="entry name" value="Viral glycoprotein ectodomain-like"/>
    <property type="match status" value="1"/>
</dbReference>
<dbReference type="Gene3D" id="6.10.250.3280">
    <property type="match status" value="1"/>
</dbReference>
<dbReference type="GO" id="GO:0019062">
    <property type="term" value="P:virion attachment to host cell"/>
    <property type="evidence" value="ECO:0007669"/>
    <property type="project" value="UniProtKB-KW"/>
</dbReference>
<evidence type="ECO:0000256" key="11">
    <source>
        <dbReference type="ARBA" id="ARBA00023046"/>
    </source>
</evidence>
<keyword evidence="3 17" id="KW-0812">Transmembrane</keyword>
<feature type="compositionally biased region" description="Basic and acidic residues" evidence="16">
    <location>
        <begin position="820"/>
        <end position="843"/>
    </location>
</feature>
<keyword evidence="6" id="KW-1040">Host Golgi apparatus</keyword>
<evidence type="ECO:0000256" key="2">
    <source>
        <dbReference type="ARBA" id="ARBA00022581"/>
    </source>
</evidence>
<keyword evidence="13" id="KW-1015">Disulfide bond</keyword>
<evidence type="ECO:0000256" key="13">
    <source>
        <dbReference type="ARBA" id="ARBA00023157"/>
    </source>
</evidence>
<keyword evidence="5" id="KW-1161">Viral attachment to host cell</keyword>
<evidence type="ECO:0000256" key="5">
    <source>
        <dbReference type="ARBA" id="ARBA00022804"/>
    </source>
</evidence>
<organism evidence="21">
    <name type="scientific">Lemniscomys rat herpesvirus</name>
    <dbReference type="NCBI Taxonomy" id="3141920"/>
    <lineage>
        <taxon>Viruses</taxon>
        <taxon>Duplodnaviria</taxon>
        <taxon>Heunggongvirae</taxon>
        <taxon>Peploviricota</taxon>
        <taxon>Herviviricetes</taxon>
        <taxon>Herpesvirales</taxon>
    </lineage>
</organism>
<dbReference type="Gene3D" id="1.20.5.1890">
    <property type="match status" value="1"/>
</dbReference>
<keyword evidence="14" id="KW-0325">Glycoprotein</keyword>
<keyword evidence="10 17" id="KW-1133">Transmembrane helix</keyword>
<evidence type="ECO:0000256" key="16">
    <source>
        <dbReference type="SAM" id="MobiDB-lite"/>
    </source>
</evidence>
<evidence type="ECO:0000256" key="9">
    <source>
        <dbReference type="ARBA" id="ARBA00022879"/>
    </source>
</evidence>
<evidence type="ECO:0000259" key="20">
    <source>
        <dbReference type="Pfam" id="PF17417"/>
    </source>
</evidence>
<dbReference type="EMBL" id="PP711850">
    <property type="protein sequence ID" value="XBH23733.1"/>
    <property type="molecule type" value="Genomic_DNA"/>
</dbReference>
<feature type="region of interest" description="Disordered" evidence="16">
    <location>
        <begin position="820"/>
        <end position="858"/>
    </location>
</feature>
<evidence type="ECO:0000256" key="1">
    <source>
        <dbReference type="ARBA" id="ARBA00022511"/>
    </source>
</evidence>
<name>A0AAU7E275_9VIRU</name>
<keyword evidence="9 21" id="KW-0261">Viral envelope protein</keyword>
<dbReference type="InterPro" id="IPR000234">
    <property type="entry name" value="Herpes_Glycoprot_B"/>
</dbReference>
<keyword evidence="2" id="KW-0945">Host-virus interaction</keyword>
<feature type="transmembrane region" description="Helical" evidence="17">
    <location>
        <begin position="713"/>
        <end position="733"/>
    </location>
</feature>
<dbReference type="Pfam" id="PF00606">
    <property type="entry name" value="Glycoprotein_B"/>
    <property type="match status" value="1"/>
</dbReference>
<evidence type="ECO:0000259" key="19">
    <source>
        <dbReference type="Pfam" id="PF17416"/>
    </source>
</evidence>
<dbReference type="Pfam" id="PF17416">
    <property type="entry name" value="Glycoprot_B_PH1"/>
    <property type="match status" value="1"/>
</dbReference>
<feature type="domain" description="Herpesvirus Glycoprotein B PH-like" evidence="20">
    <location>
        <begin position="313"/>
        <end position="410"/>
    </location>
</feature>
<evidence type="ECO:0000256" key="7">
    <source>
        <dbReference type="ARBA" id="ARBA00022844"/>
    </source>
</evidence>
<evidence type="ECO:0000256" key="6">
    <source>
        <dbReference type="ARBA" id="ARBA00022812"/>
    </source>
</evidence>
<dbReference type="InterPro" id="IPR038631">
    <property type="entry name" value="Glycoprot_B_PH2_sf"/>
</dbReference>
<feature type="compositionally biased region" description="Basic and acidic residues" evidence="16">
    <location>
        <begin position="784"/>
        <end position="804"/>
    </location>
</feature>
<keyword evidence="4" id="KW-0732">Signal</keyword>
<keyword evidence="8" id="KW-1043">Host membrane</keyword>
<dbReference type="InterPro" id="IPR055341">
    <property type="entry name" value="Glycoprotein_B_ecto_C"/>
</dbReference>
<dbReference type="GO" id="GO:0019031">
    <property type="term" value="C:viral envelope"/>
    <property type="evidence" value="ECO:0007669"/>
    <property type="project" value="UniProtKB-KW"/>
</dbReference>
<keyword evidence="7" id="KW-0946">Virion</keyword>
<dbReference type="InterPro" id="IPR035377">
    <property type="entry name" value="Glycoprot_B_PH1"/>
</dbReference>
<reference evidence="21" key="1">
    <citation type="journal article" date="2024" name="Microbiome">
        <title>Substantial viral diversity in bats and rodents from East Africa: insights into evolution, recombination, and cocirculation.</title>
        <authorList>
            <person name="Wang D."/>
            <person name="Yang X."/>
            <person name="Ren Z."/>
            <person name="Hu B."/>
            <person name="Zhao H."/>
            <person name="Yang K."/>
            <person name="Shi P."/>
            <person name="Zhang Z."/>
            <person name="Feng Q."/>
            <person name="Nawenja C.V."/>
            <person name="Obanda V."/>
            <person name="Robert K."/>
            <person name="Nalikka B."/>
            <person name="Waruhiu C.N."/>
            <person name="Ochola G.O."/>
            <person name="Onyuok S.O."/>
            <person name="Ochieng H."/>
            <person name="Li B."/>
            <person name="Zhu Y."/>
            <person name="Si H."/>
            <person name="Yin J."/>
            <person name="Kristiansen K."/>
            <person name="Jin X."/>
            <person name="Xu X."/>
            <person name="Xiao M."/>
            <person name="Agwanda B."/>
            <person name="Ommeh S."/>
            <person name="Li J."/>
            <person name="Shi Z.L."/>
        </authorList>
    </citation>
    <scope>NUCLEOTIDE SEQUENCE</scope>
    <source>
        <strain evidence="21">3A/Kenya/RNAKID2118/2016</strain>
    </source>
</reference>
<keyword evidence="15" id="KW-1160">Virus entry into host cell</keyword>
<evidence type="ECO:0000256" key="3">
    <source>
        <dbReference type="ARBA" id="ARBA00022692"/>
    </source>
</evidence>
<keyword evidence="12 17" id="KW-0472">Membrane</keyword>
<proteinExistence type="inferred from homology"/>
<keyword evidence="11" id="KW-1039">Host endosome</keyword>
<dbReference type="Gene3D" id="2.30.29.100">
    <property type="match status" value="1"/>
</dbReference>
<dbReference type="HAMAP" id="MF_04032">
    <property type="entry name" value="HSV_GB"/>
    <property type="match status" value="1"/>
</dbReference>
<feature type="domain" description="Herpesvirus glycoprotein B ectodomain C-terminal" evidence="18">
    <location>
        <begin position="437"/>
        <end position="659"/>
    </location>
</feature>
<accession>A0AAU7E275</accession>
<evidence type="ECO:0000313" key="21">
    <source>
        <dbReference type="EMBL" id="XBH23733.1"/>
    </source>
</evidence>
<keyword evidence="1" id="KW-1032">Host cell membrane</keyword>
<dbReference type="InterPro" id="IPR035381">
    <property type="entry name" value="Glycoprot_B_PH2"/>
</dbReference>
<feature type="domain" description="Herpesvirus Glycoprotein B PH-like" evidence="19">
    <location>
        <begin position="101"/>
        <end position="311"/>
    </location>
</feature>
<evidence type="ECO:0000259" key="18">
    <source>
        <dbReference type="Pfam" id="PF00606"/>
    </source>
</evidence>
<evidence type="ECO:0000256" key="8">
    <source>
        <dbReference type="ARBA" id="ARBA00022870"/>
    </source>
</evidence>
<evidence type="ECO:0000256" key="12">
    <source>
        <dbReference type="ARBA" id="ARBA00023136"/>
    </source>
</evidence>